<dbReference type="Proteomes" id="UP000023152">
    <property type="component" value="Unassembled WGS sequence"/>
</dbReference>
<reference evidence="2 3" key="1">
    <citation type="journal article" date="2013" name="Curr. Biol.">
        <title>The Genome of the Foraminiferan Reticulomyxa filosa.</title>
        <authorList>
            <person name="Glockner G."/>
            <person name="Hulsmann N."/>
            <person name="Schleicher M."/>
            <person name="Noegel A.A."/>
            <person name="Eichinger L."/>
            <person name="Gallinger C."/>
            <person name="Pawlowski J."/>
            <person name="Sierra R."/>
            <person name="Euteneuer U."/>
            <person name="Pillet L."/>
            <person name="Moustafa A."/>
            <person name="Platzer M."/>
            <person name="Groth M."/>
            <person name="Szafranski K."/>
            <person name="Schliwa M."/>
        </authorList>
    </citation>
    <scope>NUCLEOTIDE SEQUENCE [LARGE SCALE GENOMIC DNA]</scope>
</reference>
<feature type="region of interest" description="Disordered" evidence="1">
    <location>
        <begin position="529"/>
        <end position="668"/>
    </location>
</feature>
<feature type="compositionally biased region" description="Basic and acidic residues" evidence="1">
    <location>
        <begin position="364"/>
        <end position="381"/>
    </location>
</feature>
<protein>
    <submittedName>
        <fullName evidence="2">Apicomplexan-specific protein</fullName>
    </submittedName>
</protein>
<gene>
    <name evidence="2" type="ORF">RFI_25442</name>
</gene>
<accession>X6MDJ0</accession>
<name>X6MDJ0_RETFI</name>
<dbReference type="AlphaFoldDB" id="X6MDJ0"/>
<dbReference type="EMBL" id="ASPP01021880">
    <property type="protein sequence ID" value="ETO11934.1"/>
    <property type="molecule type" value="Genomic_DNA"/>
</dbReference>
<comment type="caution">
    <text evidence="2">The sequence shown here is derived from an EMBL/GenBank/DDBJ whole genome shotgun (WGS) entry which is preliminary data.</text>
</comment>
<feature type="compositionally biased region" description="Basic residues" evidence="1">
    <location>
        <begin position="294"/>
        <end position="305"/>
    </location>
</feature>
<feature type="region of interest" description="Disordered" evidence="1">
    <location>
        <begin position="468"/>
        <end position="491"/>
    </location>
</feature>
<feature type="compositionally biased region" description="Basic residues" evidence="1">
    <location>
        <begin position="656"/>
        <end position="668"/>
    </location>
</feature>
<feature type="compositionally biased region" description="Low complexity" evidence="1">
    <location>
        <begin position="606"/>
        <end position="616"/>
    </location>
</feature>
<feature type="region of interest" description="Disordered" evidence="1">
    <location>
        <begin position="275"/>
        <end position="319"/>
    </location>
</feature>
<feature type="region of interest" description="Disordered" evidence="1">
    <location>
        <begin position="336"/>
        <end position="422"/>
    </location>
</feature>
<feature type="compositionally biased region" description="Basic residues" evidence="1">
    <location>
        <begin position="591"/>
        <end position="605"/>
    </location>
</feature>
<evidence type="ECO:0000256" key="1">
    <source>
        <dbReference type="SAM" id="MobiDB-lite"/>
    </source>
</evidence>
<organism evidence="2 3">
    <name type="scientific">Reticulomyxa filosa</name>
    <dbReference type="NCBI Taxonomy" id="46433"/>
    <lineage>
        <taxon>Eukaryota</taxon>
        <taxon>Sar</taxon>
        <taxon>Rhizaria</taxon>
        <taxon>Retaria</taxon>
        <taxon>Foraminifera</taxon>
        <taxon>Monothalamids</taxon>
        <taxon>Reticulomyxidae</taxon>
        <taxon>Reticulomyxa</taxon>
    </lineage>
</organism>
<feature type="non-terminal residue" evidence="2">
    <location>
        <position position="1"/>
    </location>
</feature>
<sequence>NNNNNNNNNNDNGNNNTNTGSINVNTNANVNDEENPAVPMDDGFVRPKEKKSKGKYDETRLQPMSYSSAISSFAMKHGPNGERQRRIRATTLPSTQQANDAKMEQVRLDDSSNHIHSITVSQQNSLINACAQQSAVVSHDPLSLSLSLSFPVPVLCLLLKKIKTLIHPATIQKLFSSVPSMRVRLRKSRGNGYKFLSLEESHLQEMTTGLPLTTSEVRTTQSAEFGSKGTSRESLKKTPKFSGITTTTLTNATVIGISTQSKCAMDAPCTDANASEMKEVTTPEPCVSSSSSSRRQRASRRRSFATHKVLSEAQQDCKPRVEAAYEAEEIVETDTTALVTKQQGRPRRRVSGKGTSSQEIGSGRGDDTRGRGREGERERESISQGQTPPNGRITKVSIVTTASKNKRGRKVTKRGQKTSEEDDITERVINLAPPTKRRRLSSNASQPITNDQLTKCTLPAKICVRRSTKTGHDTIQSQPIKHSRRHRGRKADNNEIIYAMIALGPLTRRAKKQMLRQATALQKTIPADIQAQCDRHDDDDDDDDVDNDDDDDDVDVDNDVDDVDDDDIDVDDDSDDITTNRSDDGKTNNQKTHKRRASRKRHPTTKSKTTQKQSSSIRGKHTKRSNPNHPASSFPSTGMQDTPNSADNSLSNSLRRSTRLAAQKKKPH</sequence>
<feature type="compositionally biased region" description="Acidic residues" evidence="1">
    <location>
        <begin position="537"/>
        <end position="576"/>
    </location>
</feature>
<feature type="region of interest" description="Disordered" evidence="1">
    <location>
        <begin position="1"/>
        <end position="57"/>
    </location>
</feature>
<feature type="compositionally biased region" description="Polar residues" evidence="1">
    <location>
        <begin position="627"/>
        <end position="643"/>
    </location>
</feature>
<evidence type="ECO:0000313" key="2">
    <source>
        <dbReference type="EMBL" id="ETO11934.1"/>
    </source>
</evidence>
<evidence type="ECO:0000313" key="3">
    <source>
        <dbReference type="Proteomes" id="UP000023152"/>
    </source>
</evidence>
<feature type="compositionally biased region" description="Low complexity" evidence="1">
    <location>
        <begin position="1"/>
        <end position="27"/>
    </location>
</feature>
<proteinExistence type="predicted"/>
<feature type="compositionally biased region" description="Low complexity" evidence="1">
    <location>
        <begin position="644"/>
        <end position="655"/>
    </location>
</feature>
<keyword evidence="3" id="KW-1185">Reference proteome</keyword>
<feature type="compositionally biased region" description="Basic residues" evidence="1">
    <location>
        <begin position="404"/>
        <end position="416"/>
    </location>
</feature>